<dbReference type="EMBL" id="WISR01000072">
    <property type="protein sequence ID" value="MQW32500.1"/>
    <property type="molecule type" value="Genomic_DNA"/>
</dbReference>
<feature type="non-terminal residue" evidence="1">
    <location>
        <position position="49"/>
    </location>
</feature>
<name>A0AAW9TKJ7_RHIML</name>
<sequence length="49" mass="5648">MFPLIVTDQRSKTCSRSKRYSDLCASDKTRGAVVHVSFDRNRSKVKNMQ</sequence>
<proteinExistence type="predicted"/>
<gene>
    <name evidence="1" type="ORF">GHK53_06655</name>
</gene>
<evidence type="ECO:0000313" key="1">
    <source>
        <dbReference type="EMBL" id="MQW32500.1"/>
    </source>
</evidence>
<reference evidence="1 2" key="1">
    <citation type="journal article" date="2013" name="Genome Biol.">
        <title>Comparative genomics of the core and accessory genomes of 48 Sinorhizobium strains comprising five genospecies.</title>
        <authorList>
            <person name="Sugawara M."/>
            <person name="Epstein B."/>
            <person name="Badgley B.D."/>
            <person name="Unno T."/>
            <person name="Xu L."/>
            <person name="Reese J."/>
            <person name="Gyaneshwar P."/>
            <person name="Denny R."/>
            <person name="Mudge J."/>
            <person name="Bharti A.K."/>
            <person name="Farmer A.D."/>
            <person name="May G.D."/>
            <person name="Woodward J.E."/>
            <person name="Medigue C."/>
            <person name="Vallenet D."/>
            <person name="Lajus A."/>
            <person name="Rouy Z."/>
            <person name="Martinez-Vaz B."/>
            <person name="Tiffin P."/>
            <person name="Young N.D."/>
            <person name="Sadowsky M.J."/>
        </authorList>
    </citation>
    <scope>NUCLEOTIDE SEQUENCE [LARGE SCALE GENOMIC DNA]</scope>
    <source>
        <strain evidence="1 2">N6B1</strain>
    </source>
</reference>
<accession>A0AAW9TKJ7</accession>
<organism evidence="1 2">
    <name type="scientific">Rhizobium meliloti</name>
    <name type="common">Ensifer meliloti</name>
    <name type="synonym">Sinorhizobium meliloti</name>
    <dbReference type="NCBI Taxonomy" id="382"/>
    <lineage>
        <taxon>Bacteria</taxon>
        <taxon>Pseudomonadati</taxon>
        <taxon>Pseudomonadota</taxon>
        <taxon>Alphaproteobacteria</taxon>
        <taxon>Hyphomicrobiales</taxon>
        <taxon>Rhizobiaceae</taxon>
        <taxon>Sinorhizobium/Ensifer group</taxon>
        <taxon>Sinorhizobium</taxon>
    </lineage>
</organism>
<comment type="caution">
    <text evidence="1">The sequence shown here is derived from an EMBL/GenBank/DDBJ whole genome shotgun (WGS) entry which is preliminary data.</text>
</comment>
<evidence type="ECO:0000313" key="2">
    <source>
        <dbReference type="Proteomes" id="UP000429484"/>
    </source>
</evidence>
<dbReference type="Proteomes" id="UP000429484">
    <property type="component" value="Unassembled WGS sequence"/>
</dbReference>
<dbReference type="AlphaFoldDB" id="A0AAW9TKJ7"/>
<protein>
    <submittedName>
        <fullName evidence="1">Uncharacterized protein</fullName>
    </submittedName>
</protein>